<evidence type="ECO:0000313" key="2">
    <source>
        <dbReference type="EMBL" id="KOX89130.1"/>
    </source>
</evidence>
<gene>
    <name evidence="2" type="primary">hemAT</name>
    <name evidence="2" type="ORF">BVI061214_00281</name>
</gene>
<dbReference type="EMBL" id="LHCI01000106">
    <property type="protein sequence ID" value="KOX89130.1"/>
    <property type="molecule type" value="Genomic_DNA"/>
</dbReference>
<dbReference type="InterPro" id="IPR012292">
    <property type="entry name" value="Globin/Proto"/>
</dbReference>
<feature type="domain" description="Globin-sensor" evidence="1">
    <location>
        <begin position="6"/>
        <end position="157"/>
    </location>
</feature>
<evidence type="ECO:0000313" key="3">
    <source>
        <dbReference type="Proteomes" id="UP000037685"/>
    </source>
</evidence>
<dbReference type="Gene3D" id="1.10.490.10">
    <property type="entry name" value="Globins"/>
    <property type="match status" value="1"/>
</dbReference>
<dbReference type="AlphaFoldDB" id="A0A0N0BL81"/>
<dbReference type="InterPro" id="IPR044398">
    <property type="entry name" value="Globin-sensor_dom"/>
</dbReference>
<protein>
    <submittedName>
        <fullName evidence="2">Heme-based aerotactic transducer HemAT</fullName>
    </submittedName>
</protein>
<evidence type="ECO:0000259" key="1">
    <source>
        <dbReference type="Pfam" id="PF11563"/>
    </source>
</evidence>
<name>A0A0N0BL81_THEAQ</name>
<dbReference type="GO" id="GO:0019825">
    <property type="term" value="F:oxygen binding"/>
    <property type="evidence" value="ECO:0007669"/>
    <property type="project" value="InterPro"/>
</dbReference>
<dbReference type="Pfam" id="PF11563">
    <property type="entry name" value="Protoglobin"/>
    <property type="match status" value="1"/>
</dbReference>
<dbReference type="Proteomes" id="UP000037685">
    <property type="component" value="Unassembled WGS sequence"/>
</dbReference>
<dbReference type="CDD" id="cd14763">
    <property type="entry name" value="SSDgbs_1"/>
    <property type="match status" value="1"/>
</dbReference>
<accession>A0A0N0BL81</accession>
<sequence>MDPGELLDLLKRRTGFTQTHAAILKELGEVMAPIAPEVALAFYDYLGRDEELSSILHAVPGRVERLYGTFAAWYRELFSGTYDRAYAERRRRIGLVHARLGIGPRAMVPAMGLVQELSLEHLRSALRGLEVFSAVEAFEKILAIEVALVEESYLEALARGLLLGHRDVGEALKEGAKALLSP</sequence>
<proteinExistence type="predicted"/>
<dbReference type="GO" id="GO:0020037">
    <property type="term" value="F:heme binding"/>
    <property type="evidence" value="ECO:0007669"/>
    <property type="project" value="InterPro"/>
</dbReference>
<dbReference type="InterPro" id="IPR009050">
    <property type="entry name" value="Globin-like_sf"/>
</dbReference>
<reference evidence="2 3" key="1">
    <citation type="submission" date="2015-07" db="EMBL/GenBank/DDBJ databases">
        <authorList>
            <person name="Noorani M."/>
        </authorList>
    </citation>
    <scope>NUCLEOTIDE SEQUENCE [LARGE SCALE GENOMIC DNA]</scope>
    <source>
        <strain evidence="3">ATCC 25104 / DSM 625 / JCM 10724 / NBRC 103206 / NCIMB 11243 / YT-1</strain>
    </source>
</reference>
<dbReference type="RefSeq" id="WP_003049426.1">
    <property type="nucleotide sequence ID" value="NZ_LHCI01000106.1"/>
</dbReference>
<comment type="caution">
    <text evidence="2">The sequence shown here is derived from an EMBL/GenBank/DDBJ whole genome shotgun (WGS) entry which is preliminary data.</text>
</comment>
<dbReference type="PATRIC" id="fig|271.14.peg.373"/>
<organism evidence="2 3">
    <name type="scientific">Thermus aquaticus</name>
    <dbReference type="NCBI Taxonomy" id="271"/>
    <lineage>
        <taxon>Bacteria</taxon>
        <taxon>Thermotogati</taxon>
        <taxon>Deinococcota</taxon>
        <taxon>Deinococci</taxon>
        <taxon>Thermales</taxon>
        <taxon>Thermaceae</taxon>
        <taxon>Thermus</taxon>
    </lineage>
</organism>
<dbReference type="SUPFAM" id="SSF46458">
    <property type="entry name" value="Globin-like"/>
    <property type="match status" value="1"/>
</dbReference>